<dbReference type="RefSeq" id="WP_009586913.1">
    <property type="nucleotide sequence ID" value="NZ_BKJQ01000002.1"/>
</dbReference>
<dbReference type="EMBL" id="CP092085">
    <property type="protein sequence ID" value="UUN99818.1"/>
    <property type="molecule type" value="Genomic_DNA"/>
</dbReference>
<reference evidence="1" key="1">
    <citation type="submission" date="2022-02" db="EMBL/GenBank/DDBJ databases">
        <title>Characterization of Tn125 harboring carbapenem-resistant Acinetobacter bereziniae clinical isolates.</title>
        <authorList>
            <person name="Wong N.-K."/>
            <person name="Pan Q."/>
        </authorList>
    </citation>
    <scope>NUCLEOTIDE SEQUENCE</scope>
    <source>
        <strain evidence="1">GD03393</strain>
    </source>
</reference>
<evidence type="ECO:0000313" key="1">
    <source>
        <dbReference type="EMBL" id="UUN99818.1"/>
    </source>
</evidence>
<sequence>MSQFTVMKTSLREEATIPMLAIDAFHDAFRQASLSDAGVTYVKDRQLVQQLHGEVTVIQDLSTAYILPKLKRSVLKRKKKQEVLA</sequence>
<dbReference type="STRING" id="106648.GCA_000753985_01878"/>
<name>A0A0A8TS05_ACIBZ</name>
<dbReference type="Proteomes" id="UP000644140">
    <property type="component" value="Chromosome"/>
</dbReference>
<dbReference type="AlphaFoldDB" id="A0A0A8TS05"/>
<gene>
    <name evidence="1" type="ORF">I9054_010360</name>
</gene>
<evidence type="ECO:0000313" key="2">
    <source>
        <dbReference type="Proteomes" id="UP000644140"/>
    </source>
</evidence>
<protein>
    <submittedName>
        <fullName evidence="1">Uncharacterized protein</fullName>
    </submittedName>
</protein>
<accession>A0A0A8TS05</accession>
<organism evidence="1 2">
    <name type="scientific">Acinetobacter bereziniae</name>
    <name type="common">Acinetobacter genomosp. 10</name>
    <dbReference type="NCBI Taxonomy" id="106648"/>
    <lineage>
        <taxon>Bacteria</taxon>
        <taxon>Pseudomonadati</taxon>
        <taxon>Pseudomonadota</taxon>
        <taxon>Gammaproteobacteria</taxon>
        <taxon>Moraxellales</taxon>
        <taxon>Moraxellaceae</taxon>
        <taxon>Acinetobacter</taxon>
    </lineage>
</organism>
<proteinExistence type="predicted"/>